<keyword evidence="3" id="KW-1185">Reference proteome</keyword>
<dbReference type="InterPro" id="IPR051396">
    <property type="entry name" value="Bact_Antivir_Def_Nuclease"/>
</dbReference>
<dbReference type="SUPFAM" id="SSF52540">
    <property type="entry name" value="P-loop containing nucleoside triphosphate hydrolases"/>
    <property type="match status" value="1"/>
</dbReference>
<dbReference type="Proteomes" id="UP000023541">
    <property type="component" value="Unassembled WGS sequence"/>
</dbReference>
<dbReference type="Gene3D" id="3.40.50.300">
    <property type="entry name" value="P-loop containing nucleotide triphosphate hydrolases"/>
    <property type="match status" value="2"/>
</dbReference>
<dbReference type="InterPro" id="IPR027417">
    <property type="entry name" value="P-loop_NTPase"/>
</dbReference>
<dbReference type="PANTHER" id="PTHR43581">
    <property type="entry name" value="ATP/GTP PHOSPHATASE"/>
    <property type="match status" value="1"/>
</dbReference>
<reference evidence="2 3" key="1">
    <citation type="submission" date="2014-04" db="EMBL/GenBank/DDBJ databases">
        <title>Aquimarina sp. 22II-S11-z7 Genome Sequencing.</title>
        <authorList>
            <person name="Lai Q."/>
        </authorList>
    </citation>
    <scope>NUCLEOTIDE SEQUENCE [LARGE SCALE GENOMIC DNA]</scope>
    <source>
        <strain evidence="2 3">22II-S11-z7</strain>
    </source>
</reference>
<name>A0A023C1T0_9FLAO</name>
<feature type="domain" description="Endonuclease GajA/Old nuclease/RecF-like AAA" evidence="1">
    <location>
        <begin position="7"/>
        <end position="383"/>
    </location>
</feature>
<gene>
    <name evidence="2" type="ORF">ATO12_03600</name>
</gene>
<comment type="caution">
    <text evidence="2">The sequence shown here is derived from an EMBL/GenBank/DDBJ whole genome shotgun (WGS) entry which is preliminary data.</text>
</comment>
<dbReference type="InterPro" id="IPR041685">
    <property type="entry name" value="AAA_GajA/Old/RecF-like"/>
</dbReference>
<dbReference type="STRING" id="1317122.ATO12_03600"/>
<dbReference type="PANTHER" id="PTHR43581:SF2">
    <property type="entry name" value="EXCINUCLEASE ATPASE SUBUNIT"/>
    <property type="match status" value="1"/>
</dbReference>
<sequence>MLNNQININLKNIRSIKNADIILNGITVITGENGSGKSTISKLLYNLLKTSINFDKIVDNKLRDELSHINRTLDQLTRELSYFLDKDEYLKIRNSFRRFYRDETSLTFFETDNATLSAIEFLIEAVNEISNFQNRPQLQKRLDRIKRILGDSFYSEKIDETTSIVELLERLKFLVNQSVKKSIKIKESRPISVLDEILEEAFYDTPLKRTFNLFEYDVPIIDRSQKKLTPIHSIQNVAYIDTPMILGIDFYAERSHWEDINELLNKKNTTKNFNDIDSIFKEEIIKGDVKVDDKEISDKTFVYRRNDGEEFNLLECATGLKSFAILQMLYKNGFLNDKTLLIIDEPEVHLHPQWVVEYARLIVLLNKKTGAKFLIASHHPDMISALKYISEKEETISNVLFYLAQRVEKTHQYDYINLGIEIEDIFSSFNIALERIDLYGSTE</sequence>
<accession>A0A023C1T0</accession>
<evidence type="ECO:0000313" key="3">
    <source>
        <dbReference type="Proteomes" id="UP000023541"/>
    </source>
</evidence>
<dbReference type="eggNOG" id="COG3950">
    <property type="taxonomic scope" value="Bacteria"/>
</dbReference>
<proteinExistence type="predicted"/>
<dbReference type="EMBL" id="AQRA01000001">
    <property type="protein sequence ID" value="EZH75888.1"/>
    <property type="molecule type" value="Genomic_DNA"/>
</dbReference>
<dbReference type="AlphaFoldDB" id="A0A023C1T0"/>
<dbReference type="Pfam" id="PF13175">
    <property type="entry name" value="AAA_15"/>
    <property type="match status" value="1"/>
</dbReference>
<evidence type="ECO:0000259" key="1">
    <source>
        <dbReference type="Pfam" id="PF13175"/>
    </source>
</evidence>
<organism evidence="2 3">
    <name type="scientific">Aquimarina atlantica</name>
    <dbReference type="NCBI Taxonomy" id="1317122"/>
    <lineage>
        <taxon>Bacteria</taxon>
        <taxon>Pseudomonadati</taxon>
        <taxon>Bacteroidota</taxon>
        <taxon>Flavobacteriia</taxon>
        <taxon>Flavobacteriales</taxon>
        <taxon>Flavobacteriaceae</taxon>
        <taxon>Aquimarina</taxon>
    </lineage>
</organism>
<protein>
    <recommendedName>
        <fullName evidence="1">Endonuclease GajA/Old nuclease/RecF-like AAA domain-containing protein</fullName>
    </recommendedName>
</protein>
<evidence type="ECO:0000313" key="2">
    <source>
        <dbReference type="EMBL" id="EZH75888.1"/>
    </source>
</evidence>
<dbReference type="RefSeq" id="WP_034238685.1">
    <property type="nucleotide sequence ID" value="NZ_AQRA01000001.1"/>
</dbReference>